<sequence length="277" mass="31621">MAALLTVLRIFVCTPSKWLLDVMPELENLLKQNGFSQALQAQVIPGAEQPLYFLSLPGKTAIETWQKLRAFTPEAGYWPVLLGPVSDLELLKNSWSFTDSLPSPQAVLKSAASLDLQKWLAAHASEEDLELDLDEFDEFAEFFTPENMQPQHHYAIHVDILSRQPYAEVLLALVPTPHSWEVPAWLHTGGWNACPDSDVHIRLMETWFVRYGAELVSHSHDLIELRIARPVQNLDEARELARLQYAYCPDIVEQGVQTLENLALTLIDSTVWYFWWD</sequence>
<gene>
    <name evidence="2" type="ORF">COW36_21320</name>
</gene>
<comment type="caution">
    <text evidence="2">The sequence shown here is derived from an EMBL/GenBank/DDBJ whole genome shotgun (WGS) entry which is preliminary data.</text>
</comment>
<dbReference type="Pfam" id="PF14062">
    <property type="entry name" value="DUF4253"/>
    <property type="match status" value="1"/>
</dbReference>
<dbReference type="InterPro" id="IPR025349">
    <property type="entry name" value="DUF4253"/>
</dbReference>
<reference evidence="2 3" key="1">
    <citation type="submission" date="2017-09" db="EMBL/GenBank/DDBJ databases">
        <title>Depth-based differentiation of microbial function through sediment-hosted aquifers and enrichment of novel symbionts in the deep terrestrial subsurface.</title>
        <authorList>
            <person name="Probst A.J."/>
            <person name="Ladd B."/>
            <person name="Jarett J.K."/>
            <person name="Geller-Mcgrath D.E."/>
            <person name="Sieber C.M."/>
            <person name="Emerson J.B."/>
            <person name="Anantharaman K."/>
            <person name="Thomas B.C."/>
            <person name="Malmstrom R."/>
            <person name="Stieglmeier M."/>
            <person name="Klingl A."/>
            <person name="Woyke T."/>
            <person name="Ryan C.M."/>
            <person name="Banfield J.F."/>
        </authorList>
    </citation>
    <scope>NUCLEOTIDE SEQUENCE [LARGE SCALE GENOMIC DNA]</scope>
    <source>
        <strain evidence="2">CG17_big_fil_post_rev_8_21_14_2_50_48_46</strain>
    </source>
</reference>
<name>A0A2M7FYZ2_9BACT</name>
<evidence type="ECO:0000259" key="1">
    <source>
        <dbReference type="Pfam" id="PF14062"/>
    </source>
</evidence>
<feature type="domain" description="DUF4253" evidence="1">
    <location>
        <begin position="171"/>
        <end position="277"/>
    </location>
</feature>
<dbReference type="EMBL" id="PFFQ01000059">
    <property type="protein sequence ID" value="PIW14581.1"/>
    <property type="molecule type" value="Genomic_DNA"/>
</dbReference>
<accession>A0A2M7FYZ2</accession>
<organism evidence="2 3">
    <name type="scientific">bacterium (Candidatus Blackallbacteria) CG17_big_fil_post_rev_8_21_14_2_50_48_46</name>
    <dbReference type="NCBI Taxonomy" id="2014261"/>
    <lineage>
        <taxon>Bacteria</taxon>
        <taxon>Candidatus Blackallbacteria</taxon>
    </lineage>
</organism>
<evidence type="ECO:0000313" key="3">
    <source>
        <dbReference type="Proteomes" id="UP000231019"/>
    </source>
</evidence>
<protein>
    <recommendedName>
        <fullName evidence="1">DUF4253 domain-containing protein</fullName>
    </recommendedName>
</protein>
<evidence type="ECO:0000313" key="2">
    <source>
        <dbReference type="EMBL" id="PIW14581.1"/>
    </source>
</evidence>
<dbReference type="AlphaFoldDB" id="A0A2M7FYZ2"/>
<dbReference type="Proteomes" id="UP000231019">
    <property type="component" value="Unassembled WGS sequence"/>
</dbReference>
<proteinExistence type="predicted"/>